<evidence type="ECO:0008006" key="3">
    <source>
        <dbReference type="Google" id="ProtNLM"/>
    </source>
</evidence>
<dbReference type="Gene3D" id="1.10.740.10">
    <property type="entry name" value="Transferase Inhibitor Protein From Tn5, Chain"/>
    <property type="match status" value="1"/>
</dbReference>
<name>A0ABZ3BYV7_BURPY</name>
<evidence type="ECO:0000313" key="2">
    <source>
        <dbReference type="Proteomes" id="UP001484179"/>
    </source>
</evidence>
<dbReference type="Proteomes" id="UP001484179">
    <property type="component" value="Chromosome 2"/>
</dbReference>
<proteinExistence type="predicted"/>
<organism evidence="1 2">
    <name type="scientific">Burkholderia pyrrocinia</name>
    <name type="common">Pseudomonas pyrrocinia</name>
    <dbReference type="NCBI Taxonomy" id="60550"/>
    <lineage>
        <taxon>Bacteria</taxon>
        <taxon>Pseudomonadati</taxon>
        <taxon>Pseudomonadota</taxon>
        <taxon>Betaproteobacteria</taxon>
        <taxon>Burkholderiales</taxon>
        <taxon>Burkholderiaceae</taxon>
        <taxon>Burkholderia</taxon>
        <taxon>Burkholderia cepacia complex</taxon>
    </lineage>
</organism>
<dbReference type="InterPro" id="IPR012337">
    <property type="entry name" value="RNaseH-like_sf"/>
</dbReference>
<dbReference type="InterPro" id="IPR014737">
    <property type="entry name" value="Transposase_Tn5-like_C"/>
</dbReference>
<gene>
    <name evidence="1" type="ORF">WN985_29105</name>
</gene>
<reference evidence="1 2" key="1">
    <citation type="submission" date="2024-04" db="EMBL/GenBank/DDBJ databases">
        <title>Biological Control Activity of Plant Growth Promoting Rhizobacteria Burkholderia pyrrocinia BX1 against Tobacco black shank Introduction Tobacco black shank (TBS) caused by the oomycete Phytophthora. nicotianae (P. nicotianae) has become a destructive soil.</title>
        <authorList>
            <person name="Liu X."/>
            <person name="Shu C."/>
        </authorList>
    </citation>
    <scope>NUCLEOTIDE SEQUENCE [LARGE SCALE GENOMIC DNA]</scope>
    <source>
        <strain evidence="1 2">BX1</strain>
    </source>
</reference>
<dbReference type="RefSeq" id="WP_342312052.1">
    <property type="nucleotide sequence ID" value="NZ_CP150850.1"/>
</dbReference>
<protein>
    <recommendedName>
        <fullName evidence="3">Transposase</fullName>
    </recommendedName>
</protein>
<keyword evidence="2" id="KW-1185">Reference proteome</keyword>
<sequence>MVPAETGVKRGFERLQECHFWVLHGTTKPPAEPLSLARVVLWIAKLGGYFARKHDRPPWPTVVWCGFLTLHEVTAMYRIFRQNE</sequence>
<evidence type="ECO:0000313" key="1">
    <source>
        <dbReference type="EMBL" id="WZW58765.1"/>
    </source>
</evidence>
<dbReference type="SUPFAM" id="SSF53098">
    <property type="entry name" value="Ribonuclease H-like"/>
    <property type="match status" value="1"/>
</dbReference>
<accession>A0ABZ3BYV7</accession>
<dbReference type="EMBL" id="CP150850">
    <property type="protein sequence ID" value="WZW58765.1"/>
    <property type="molecule type" value="Genomic_DNA"/>
</dbReference>